<dbReference type="Proteomes" id="UP000317951">
    <property type="component" value="Unassembled WGS sequence"/>
</dbReference>
<dbReference type="RefSeq" id="WP_010564931.1">
    <property type="nucleotide sequence ID" value="NZ_LT629689.1"/>
</dbReference>
<proteinExistence type="predicted"/>
<dbReference type="GeneID" id="78552464"/>
<name>A0A5C5QKS4_9PSED</name>
<comment type="caution">
    <text evidence="1">The sequence shown here is derived from an EMBL/GenBank/DDBJ whole genome shotgun (WGS) entry which is preliminary data.</text>
</comment>
<reference evidence="1 2" key="1">
    <citation type="submission" date="2019-06" db="EMBL/GenBank/DDBJ databases">
        <title>Pseudomonas bimorpha sp. nov. isolated from bovine raw milk and skim milk concentrate.</title>
        <authorList>
            <person name="Hofmann K."/>
            <person name="Huptas C."/>
            <person name="Doll E."/>
            <person name="Scherer S."/>
            <person name="Wenning M."/>
        </authorList>
    </citation>
    <scope>NUCLEOTIDE SEQUENCE [LARGE SCALE GENOMIC DNA]</scope>
    <source>
        <strain evidence="1 2">DSM 17835</strain>
    </source>
</reference>
<dbReference type="OrthoDB" id="6947635at2"/>
<sequence length="70" mass="8099">MTLSQLRFCEIDSQALFCNELGWSVRLAFFGRWSFATIRAIERHTVFISLKPSQGNWQKKDPAKEPGQKP</sequence>
<gene>
    <name evidence="1" type="ORF">FIV36_06315</name>
</gene>
<organism evidence="1 2">
    <name type="scientific">Pseudomonas extremaustralis</name>
    <dbReference type="NCBI Taxonomy" id="359110"/>
    <lineage>
        <taxon>Bacteria</taxon>
        <taxon>Pseudomonadati</taxon>
        <taxon>Pseudomonadota</taxon>
        <taxon>Gammaproteobacteria</taxon>
        <taxon>Pseudomonadales</taxon>
        <taxon>Pseudomonadaceae</taxon>
        <taxon>Pseudomonas</taxon>
    </lineage>
</organism>
<evidence type="ECO:0000313" key="1">
    <source>
        <dbReference type="EMBL" id="TWS05985.1"/>
    </source>
</evidence>
<accession>A0A5C5QKS4</accession>
<dbReference type="AlphaFoldDB" id="A0A5C5QKS4"/>
<evidence type="ECO:0000313" key="2">
    <source>
        <dbReference type="Proteomes" id="UP000317951"/>
    </source>
</evidence>
<protein>
    <submittedName>
        <fullName evidence="1">Uncharacterized protein</fullName>
    </submittedName>
</protein>
<dbReference type="EMBL" id="VFET01000004">
    <property type="protein sequence ID" value="TWS05985.1"/>
    <property type="molecule type" value="Genomic_DNA"/>
</dbReference>